<dbReference type="RefSeq" id="WP_073046056.1">
    <property type="nucleotide sequence ID" value="NZ_FQUO01000015.1"/>
</dbReference>
<dbReference type="Proteomes" id="UP000184368">
    <property type="component" value="Unassembled WGS sequence"/>
</dbReference>
<feature type="chain" id="PRO_5012025064" description="PA14 domain-containing protein" evidence="1">
    <location>
        <begin position="27"/>
        <end position="609"/>
    </location>
</feature>
<evidence type="ECO:0000256" key="1">
    <source>
        <dbReference type="SAM" id="SignalP"/>
    </source>
</evidence>
<keyword evidence="1" id="KW-0732">Signal</keyword>
<feature type="signal peptide" evidence="1">
    <location>
        <begin position="1"/>
        <end position="26"/>
    </location>
</feature>
<protein>
    <recommendedName>
        <fullName evidence="2">PA14 domain-containing protein</fullName>
    </recommendedName>
</protein>
<evidence type="ECO:0000313" key="4">
    <source>
        <dbReference type="Proteomes" id="UP000184368"/>
    </source>
</evidence>
<organism evidence="3 4">
    <name type="scientific">Cnuella takakiae</name>
    <dbReference type="NCBI Taxonomy" id="1302690"/>
    <lineage>
        <taxon>Bacteria</taxon>
        <taxon>Pseudomonadati</taxon>
        <taxon>Bacteroidota</taxon>
        <taxon>Chitinophagia</taxon>
        <taxon>Chitinophagales</taxon>
        <taxon>Chitinophagaceae</taxon>
        <taxon>Cnuella</taxon>
    </lineage>
</organism>
<evidence type="ECO:0000259" key="2">
    <source>
        <dbReference type="PROSITE" id="PS51820"/>
    </source>
</evidence>
<dbReference type="PROSITE" id="PS51820">
    <property type="entry name" value="PA14"/>
    <property type="match status" value="1"/>
</dbReference>
<dbReference type="STRING" id="1302690.BUE76_10755"/>
<dbReference type="Gene3D" id="2.60.120.560">
    <property type="entry name" value="Exo-inulinase, domain 1"/>
    <property type="match status" value="1"/>
</dbReference>
<dbReference type="Gene3D" id="2.60.120.380">
    <property type="match status" value="1"/>
</dbReference>
<dbReference type="AlphaFoldDB" id="A0A1M5G3Z5"/>
<feature type="domain" description="PA14" evidence="2">
    <location>
        <begin position="248"/>
        <end position="383"/>
    </location>
</feature>
<dbReference type="EMBL" id="FQUO01000015">
    <property type="protein sequence ID" value="SHF98364.1"/>
    <property type="molecule type" value="Genomic_DNA"/>
</dbReference>
<proteinExistence type="predicted"/>
<gene>
    <name evidence="3" type="ORF">SAMN05444008_11589</name>
</gene>
<dbReference type="OrthoDB" id="938897at2"/>
<dbReference type="InterPro" id="IPR037524">
    <property type="entry name" value="PA14/GLEYA"/>
</dbReference>
<reference evidence="3 4" key="1">
    <citation type="submission" date="2016-11" db="EMBL/GenBank/DDBJ databases">
        <authorList>
            <person name="Jaros S."/>
            <person name="Januszkiewicz K."/>
            <person name="Wedrychowicz H."/>
        </authorList>
    </citation>
    <scope>NUCLEOTIDE SEQUENCE [LARGE SCALE GENOMIC DNA]</scope>
    <source>
        <strain evidence="3 4">DSM 26897</strain>
    </source>
</reference>
<keyword evidence="4" id="KW-1185">Reference proteome</keyword>
<accession>A0A1M5G3Z5</accession>
<sequence>MNHSPSLSVRGLVCGCLLLCTAPAWAQTALPLTDLSPFKPASKTWRIAGDVQADLAAANVLKTAGGTGVLVNLPTDKEHGQDLFTNLVHGDADVEFEYLMAKGSNSGLYLQGRYEIQLHDSWGKQRPYSGDNGGIYERWDDSKPEGQKGYEGHAPRQNVSKAPGLWQKMRISFQAPRFDASGKKIENARILSIQLNGVTIHENVELSGPTRGAMENNEVPQGPIRIQGDHGAVAFRNIKLMPFGKQQPSLKDLQYSVYQGQFEAPADVAKAKAAASGKLLQLSAAITTLANDFLIAYTGKLEVKEQGDYNFRLGVPGGKGYLKVGGKEVMPFSERGGTGSISLAPGEYPVEILYAKTANWAKPNIQLSVSGTGLRETLLSDPAAALGNLVDPILVEAPQNTMLRSFVDLPSGGRVTHAISIGSAEGLHYTYDLDNGTIVQAWRGSFLDATPMWHERGDGSSKPTGMVQYFGKTMPALAVLADANAAWKADSVGTGFRPKGYSVDKEDRPTFMYQIYGAQVQDAPRVSANGQELQRSITIDNAPANLYLRVAEGKDIREQSKGLYVVGDKELFIRIDDAGGATPLVRNGAGGTTELLLPVSKKAVYAILF</sequence>
<name>A0A1M5G3Z5_9BACT</name>
<dbReference type="GO" id="GO:0016787">
    <property type="term" value="F:hydrolase activity"/>
    <property type="evidence" value="ECO:0007669"/>
    <property type="project" value="InterPro"/>
</dbReference>
<evidence type="ECO:0000313" key="3">
    <source>
        <dbReference type="EMBL" id="SHF98364.1"/>
    </source>
</evidence>
<dbReference type="InterPro" id="IPR010496">
    <property type="entry name" value="AL/BT2_dom"/>
</dbReference>
<dbReference type="Pfam" id="PF06439">
    <property type="entry name" value="3keto-disac_hyd"/>
    <property type="match status" value="1"/>
</dbReference>